<dbReference type="SUPFAM" id="SSF55073">
    <property type="entry name" value="Nucleotide cyclase"/>
    <property type="match status" value="1"/>
</dbReference>
<name>A0A917CC53_9GAMM</name>
<reference evidence="5" key="2">
    <citation type="submission" date="2020-09" db="EMBL/GenBank/DDBJ databases">
        <authorList>
            <person name="Sun Q."/>
            <person name="Zhou Y."/>
        </authorList>
    </citation>
    <scope>NUCLEOTIDE SEQUENCE</scope>
    <source>
        <strain evidence="5">CGMCC 1.12181</strain>
    </source>
</reference>
<reference evidence="5" key="1">
    <citation type="journal article" date="2014" name="Int. J. Syst. Evol. Microbiol.">
        <title>Complete genome sequence of Corynebacterium casei LMG S-19264T (=DSM 44701T), isolated from a smear-ripened cheese.</title>
        <authorList>
            <consortium name="US DOE Joint Genome Institute (JGI-PGF)"/>
            <person name="Walter F."/>
            <person name="Albersmeier A."/>
            <person name="Kalinowski J."/>
            <person name="Ruckert C."/>
        </authorList>
    </citation>
    <scope>NUCLEOTIDE SEQUENCE</scope>
    <source>
        <strain evidence="5">CGMCC 1.12181</strain>
    </source>
</reference>
<dbReference type="FunFam" id="3.30.70.270:FF:000001">
    <property type="entry name" value="Diguanylate cyclase domain protein"/>
    <property type="match status" value="1"/>
</dbReference>
<evidence type="ECO:0000313" key="6">
    <source>
        <dbReference type="Proteomes" id="UP000605253"/>
    </source>
</evidence>
<dbReference type="PANTHER" id="PTHR44757">
    <property type="entry name" value="DIGUANYLATE CYCLASE DGCP"/>
    <property type="match status" value="1"/>
</dbReference>
<feature type="transmembrane region" description="Helical" evidence="2">
    <location>
        <begin position="15"/>
        <end position="35"/>
    </location>
</feature>
<dbReference type="InterPro" id="IPR000160">
    <property type="entry name" value="GGDEF_dom"/>
</dbReference>
<dbReference type="Pfam" id="PF00563">
    <property type="entry name" value="EAL"/>
    <property type="match status" value="1"/>
</dbReference>
<dbReference type="InterPro" id="IPR001633">
    <property type="entry name" value="EAL_dom"/>
</dbReference>
<dbReference type="InterPro" id="IPR029787">
    <property type="entry name" value="Nucleotide_cyclase"/>
</dbReference>
<feature type="domain" description="EAL" evidence="3">
    <location>
        <begin position="480"/>
        <end position="732"/>
    </location>
</feature>
<feature type="transmembrane region" description="Helical" evidence="2">
    <location>
        <begin position="258"/>
        <end position="278"/>
    </location>
</feature>
<dbReference type="Gene3D" id="3.30.70.270">
    <property type="match status" value="1"/>
</dbReference>
<evidence type="ECO:0000259" key="4">
    <source>
        <dbReference type="PROSITE" id="PS50887"/>
    </source>
</evidence>
<dbReference type="Pfam" id="PF00990">
    <property type="entry name" value="GGDEF"/>
    <property type="match status" value="1"/>
</dbReference>
<protein>
    <recommendedName>
        <fullName evidence="7">Diguanylate cyclase (GGDEF)-like protein</fullName>
    </recommendedName>
</protein>
<comment type="caution">
    <text evidence="5">The sequence shown here is derived from an EMBL/GenBank/DDBJ whole genome shotgun (WGS) entry which is preliminary data.</text>
</comment>
<dbReference type="NCBIfam" id="TIGR00254">
    <property type="entry name" value="GGDEF"/>
    <property type="match status" value="1"/>
</dbReference>
<evidence type="ECO:0000256" key="2">
    <source>
        <dbReference type="SAM" id="Phobius"/>
    </source>
</evidence>
<dbReference type="SMART" id="SM00052">
    <property type="entry name" value="EAL"/>
    <property type="match status" value="1"/>
</dbReference>
<dbReference type="EMBL" id="BMEO01000001">
    <property type="protein sequence ID" value="GGF83388.1"/>
    <property type="molecule type" value="Genomic_DNA"/>
</dbReference>
<sequence>MGVAKIKKIVDKSYYIAWGVAIVLALAVTLIAHQISQSQNNTLNQILTGQKDRTRSLIITNAQELTSDLASMVNRWVVNNGTKEQNWRSDARNFIERTSGVNEIWWINDKQKVQWSESLEPLHHINIEDILGMPGMSEKLDVARRDNLPEYSRVVSTEDGHNIIFILMPINFANHFDGFFAIEIYIEQFIDRIIDDPLNTGFYTKAYAADKVVYANGPELTQGSYLAYFELNLDADTDGWVFKVYPTETLINSILSPLPYVVFAGGILIVMMLLITLLSRVKAKEQSRQLELEIKRREKIQEKLSYLANHDALTHLPNRHFITQYIEDYVSNPRKAAVPFSLLFIDLDHFKDVNDTLGHAMGDRLLMKLPELFARIFRKKDIIARMGGDEFIVLLPGKMEEKNIISLVSRFLSQLKYPIDIDGHQIRLTGSVGVAKYPRDGSTVNELLSNADAALYRAKDKGRNTYAIYDSVIEHKAQARLKLVNQLHEAQEQGRFEMFYQPRYDAQGHMVGAEALMRWQQQDGDYLKPKTFIELLEDTGLIVSVSWQLFRHACEQFKSLMERHKNISLSFNVSARLLEHPEFLSRLKYILDEYKFPYDRLELELTEQTLIQDVTNSQFILNQLTAWGINVSIDDFGTGYSSLSYLKNFPVHALKIDKSFIRDMNEDKDDLELIKTMILMGQNLNITTVAEGVENPAQLQQLVAMGCDQFQGYLFSHPISFTQLETQIESLFDIDFSKFKSDQ</sequence>
<dbReference type="Proteomes" id="UP000605253">
    <property type="component" value="Unassembled WGS sequence"/>
</dbReference>
<dbReference type="PANTHER" id="PTHR44757:SF2">
    <property type="entry name" value="BIOFILM ARCHITECTURE MAINTENANCE PROTEIN MBAA"/>
    <property type="match status" value="1"/>
</dbReference>
<dbReference type="PROSITE" id="PS50887">
    <property type="entry name" value="GGDEF"/>
    <property type="match status" value="1"/>
</dbReference>
<organism evidence="5 6">
    <name type="scientific">Marinicella pacifica</name>
    <dbReference type="NCBI Taxonomy" id="1171543"/>
    <lineage>
        <taxon>Bacteria</taxon>
        <taxon>Pseudomonadati</taxon>
        <taxon>Pseudomonadota</taxon>
        <taxon>Gammaproteobacteria</taxon>
        <taxon>Lysobacterales</taxon>
        <taxon>Marinicellaceae</taxon>
        <taxon>Marinicella</taxon>
    </lineage>
</organism>
<evidence type="ECO:0008006" key="7">
    <source>
        <dbReference type="Google" id="ProtNLM"/>
    </source>
</evidence>
<evidence type="ECO:0000256" key="1">
    <source>
        <dbReference type="ARBA" id="ARBA00001946"/>
    </source>
</evidence>
<dbReference type="RefSeq" id="WP_188363650.1">
    <property type="nucleotide sequence ID" value="NZ_BAABJF010000011.1"/>
</dbReference>
<proteinExistence type="predicted"/>
<evidence type="ECO:0000313" key="5">
    <source>
        <dbReference type="EMBL" id="GGF83388.1"/>
    </source>
</evidence>
<keyword evidence="2" id="KW-0812">Transmembrane</keyword>
<keyword evidence="2" id="KW-0472">Membrane</keyword>
<dbReference type="GO" id="GO:0003824">
    <property type="term" value="F:catalytic activity"/>
    <property type="evidence" value="ECO:0007669"/>
    <property type="project" value="UniProtKB-ARBA"/>
</dbReference>
<dbReference type="Gene3D" id="3.20.20.450">
    <property type="entry name" value="EAL domain"/>
    <property type="match status" value="1"/>
</dbReference>
<accession>A0A917CC53</accession>
<dbReference type="AlphaFoldDB" id="A0A917CC53"/>
<comment type="cofactor">
    <cofactor evidence="1">
        <name>Mg(2+)</name>
        <dbReference type="ChEBI" id="CHEBI:18420"/>
    </cofactor>
</comment>
<keyword evidence="2" id="KW-1133">Transmembrane helix</keyword>
<dbReference type="CDD" id="cd01949">
    <property type="entry name" value="GGDEF"/>
    <property type="match status" value="1"/>
</dbReference>
<gene>
    <name evidence="5" type="ORF">GCM10011365_00390</name>
</gene>
<evidence type="ECO:0000259" key="3">
    <source>
        <dbReference type="PROSITE" id="PS50883"/>
    </source>
</evidence>
<dbReference type="SUPFAM" id="SSF141868">
    <property type="entry name" value="EAL domain-like"/>
    <property type="match status" value="1"/>
</dbReference>
<dbReference type="PROSITE" id="PS50883">
    <property type="entry name" value="EAL"/>
    <property type="match status" value="1"/>
</dbReference>
<dbReference type="SMART" id="SM00267">
    <property type="entry name" value="GGDEF"/>
    <property type="match status" value="1"/>
</dbReference>
<dbReference type="CDD" id="cd01948">
    <property type="entry name" value="EAL"/>
    <property type="match status" value="1"/>
</dbReference>
<feature type="domain" description="GGDEF" evidence="4">
    <location>
        <begin position="338"/>
        <end position="471"/>
    </location>
</feature>
<keyword evidence="6" id="KW-1185">Reference proteome</keyword>
<dbReference type="InterPro" id="IPR052155">
    <property type="entry name" value="Biofilm_reg_signaling"/>
</dbReference>
<dbReference type="InterPro" id="IPR043128">
    <property type="entry name" value="Rev_trsase/Diguanyl_cyclase"/>
</dbReference>
<dbReference type="InterPro" id="IPR035919">
    <property type="entry name" value="EAL_sf"/>
</dbReference>